<dbReference type="OrthoDB" id="4161186at2759"/>
<feature type="domain" description="PD-(D/E)XK nuclease-like" evidence="2">
    <location>
        <begin position="187"/>
        <end position="465"/>
    </location>
</feature>
<dbReference type="Pfam" id="PF20516">
    <property type="entry name" value="PDDEXK_12"/>
    <property type="match status" value="1"/>
</dbReference>
<feature type="region of interest" description="Disordered" evidence="1">
    <location>
        <begin position="80"/>
        <end position="164"/>
    </location>
</feature>
<dbReference type="AlphaFoldDB" id="A0A1G4BT66"/>
<proteinExistence type="predicted"/>
<name>A0A1G4BT66_9PEZI</name>
<accession>A0A1G4BT66</accession>
<dbReference type="GeneID" id="34553174"/>
<evidence type="ECO:0000256" key="1">
    <source>
        <dbReference type="SAM" id="MobiDB-lite"/>
    </source>
</evidence>
<feature type="compositionally biased region" description="Basic and acidic residues" evidence="1">
    <location>
        <begin position="111"/>
        <end position="122"/>
    </location>
</feature>
<reference evidence="3 4" key="1">
    <citation type="submission" date="2016-09" db="EMBL/GenBank/DDBJ databases">
        <authorList>
            <person name="Capua I."/>
            <person name="De Benedictis P."/>
            <person name="Joannis T."/>
            <person name="Lombin L.H."/>
            <person name="Cattoli G."/>
        </authorList>
    </citation>
    <scope>NUCLEOTIDE SEQUENCE [LARGE SCALE GENOMIC DNA]</scope>
    <source>
        <strain evidence="3 4">IMI 309357</strain>
    </source>
</reference>
<evidence type="ECO:0000259" key="2">
    <source>
        <dbReference type="Pfam" id="PF20516"/>
    </source>
</evidence>
<dbReference type="Proteomes" id="UP000176998">
    <property type="component" value="Unassembled WGS sequence"/>
</dbReference>
<sequence>MPTTATGTAIATATEPRTTGLSKAETTFTFTIPNTQLYSSIKPLDSTSIQLPEAPTKSHEVVLVDHLYADCHETYLSSLSEPREMVSSPSTTTPRKRRATQLVDTDNAPDEFVRGSDHDETPRPAQPTRVSSYRNSPMSSPTKSSSASHRSESVSGRSTSSARHKFVKLPLGTEGIIKRQFSGPPTNPEHPVAIQDMLSRIRSLEQNARRCFEMDHDEPVWNVEVHNLLLTKVFRGRDRDTRQSSTNLCDFSLCTTASIIKNYVPIDMSDKRIDFCIYLNPSADMTTANIKGKVLALRNRLPRLSLNHTSYGALCPYPISVGLETKRPGHDLDGAVLQIGVWQAAHWTMLRRLLRRAAPELLREHGILSPTVDDVERSIQQALFELGALHGVAIQGHDWIYVATSPEPPEPMQPQDSANQPERLASSRTILWLGKRFGDTNSALGIHQVAAFLEYLALWSSQTYWPWFKKWIVASE</sequence>
<organism evidence="3 4">
    <name type="scientific">Colletotrichum orchidophilum</name>
    <dbReference type="NCBI Taxonomy" id="1209926"/>
    <lineage>
        <taxon>Eukaryota</taxon>
        <taxon>Fungi</taxon>
        <taxon>Dikarya</taxon>
        <taxon>Ascomycota</taxon>
        <taxon>Pezizomycotina</taxon>
        <taxon>Sordariomycetes</taxon>
        <taxon>Hypocreomycetidae</taxon>
        <taxon>Glomerellales</taxon>
        <taxon>Glomerellaceae</taxon>
        <taxon>Colletotrichum</taxon>
    </lineage>
</organism>
<protein>
    <recommendedName>
        <fullName evidence="2">PD-(D/E)XK nuclease-like domain-containing protein</fullName>
    </recommendedName>
</protein>
<gene>
    <name evidence="3" type="ORF">CORC01_00006</name>
</gene>
<dbReference type="InterPro" id="IPR046797">
    <property type="entry name" value="PDDEXK_12"/>
</dbReference>
<dbReference type="STRING" id="1209926.A0A1G4BT66"/>
<comment type="caution">
    <text evidence="3">The sequence shown here is derived from an EMBL/GenBank/DDBJ whole genome shotgun (WGS) entry which is preliminary data.</text>
</comment>
<feature type="compositionally biased region" description="Low complexity" evidence="1">
    <location>
        <begin position="136"/>
        <end position="161"/>
    </location>
</feature>
<keyword evidence="4" id="KW-1185">Reference proteome</keyword>
<evidence type="ECO:0000313" key="3">
    <source>
        <dbReference type="EMBL" id="OHF04535.1"/>
    </source>
</evidence>
<evidence type="ECO:0000313" key="4">
    <source>
        <dbReference type="Proteomes" id="UP000176998"/>
    </source>
</evidence>
<dbReference type="RefSeq" id="XP_022481669.1">
    <property type="nucleotide sequence ID" value="XM_022611664.1"/>
</dbReference>
<dbReference type="EMBL" id="MJBS01000001">
    <property type="protein sequence ID" value="OHF04535.1"/>
    <property type="molecule type" value="Genomic_DNA"/>
</dbReference>